<keyword evidence="5" id="KW-0547">Nucleotide-binding</keyword>
<dbReference type="AlphaFoldDB" id="A0A4R3MVU3"/>
<dbReference type="GO" id="GO:0046983">
    <property type="term" value="F:protein dimerization activity"/>
    <property type="evidence" value="ECO:0007669"/>
    <property type="project" value="InterPro"/>
</dbReference>
<dbReference type="Pfam" id="PF07730">
    <property type="entry name" value="HisKA_3"/>
    <property type="match status" value="1"/>
</dbReference>
<accession>A0A4R3MVU3</accession>
<proteinExistence type="predicted"/>
<dbReference type="EMBL" id="SMAN01000017">
    <property type="protein sequence ID" value="TCT19626.1"/>
    <property type="molecule type" value="Genomic_DNA"/>
</dbReference>
<evidence type="ECO:0000313" key="11">
    <source>
        <dbReference type="EMBL" id="TCT19626.1"/>
    </source>
</evidence>
<dbReference type="GO" id="GO:0005524">
    <property type="term" value="F:ATP binding"/>
    <property type="evidence" value="ECO:0007669"/>
    <property type="project" value="UniProtKB-KW"/>
</dbReference>
<protein>
    <recommendedName>
        <fullName evidence="2">histidine kinase</fullName>
        <ecNumber evidence="2">2.7.13.3</ecNumber>
    </recommendedName>
</protein>
<evidence type="ECO:0000313" key="12">
    <source>
        <dbReference type="Proteomes" id="UP000294650"/>
    </source>
</evidence>
<organism evidence="11 12">
    <name type="scientific">Melghiribacillus thermohalophilus</name>
    <dbReference type="NCBI Taxonomy" id="1324956"/>
    <lineage>
        <taxon>Bacteria</taxon>
        <taxon>Bacillati</taxon>
        <taxon>Bacillota</taxon>
        <taxon>Bacilli</taxon>
        <taxon>Bacillales</taxon>
        <taxon>Bacillaceae</taxon>
        <taxon>Melghiribacillus</taxon>
    </lineage>
</organism>
<keyword evidence="12" id="KW-1185">Reference proteome</keyword>
<feature type="transmembrane region" description="Helical" evidence="9">
    <location>
        <begin position="120"/>
        <end position="137"/>
    </location>
</feature>
<keyword evidence="4" id="KW-0808">Transferase</keyword>
<evidence type="ECO:0000256" key="1">
    <source>
        <dbReference type="ARBA" id="ARBA00000085"/>
    </source>
</evidence>
<sequence>MREFWVKFLTTVLLLAATIYDYIGEDSLFLVMLVFTGFLTIYFLLPLTRKPLYLYTALILTLFILPLINTNHSSIYPFFLLIYILIDGLFRLAPANFKIFIFIHMASVILWMSMEPLFSFELLLLILFVYVLAWNLNRERYEKHMKQDLYETLLGEFRKLKRLAYEAERAARLEERTKIARDIHDSVGHKLTALIMKLQVLGYKENHPDYEELKKLAADSLDETRQAVRALKTEEEGGFASVLQLIRKLESESHIILDLTIRKGVLTARLSNKQNIALYRIIQEALTNAMRHSRSREVKVVFRLNAVGNLEFTAENKVEPHYTFSWGFGLTGMKERMEEMNGRFDAYISENRFIVEGMIPLEARIH</sequence>
<dbReference type="PANTHER" id="PTHR24421:SF10">
    <property type="entry name" value="NITRATE_NITRITE SENSOR PROTEIN NARQ"/>
    <property type="match status" value="1"/>
</dbReference>
<name>A0A4R3MVU3_9BACI</name>
<dbReference type="PANTHER" id="PTHR24421">
    <property type="entry name" value="NITRATE/NITRITE SENSOR PROTEIN NARX-RELATED"/>
    <property type="match status" value="1"/>
</dbReference>
<feature type="transmembrane region" description="Helical" evidence="9">
    <location>
        <begin position="74"/>
        <end position="90"/>
    </location>
</feature>
<evidence type="ECO:0000256" key="4">
    <source>
        <dbReference type="ARBA" id="ARBA00022679"/>
    </source>
</evidence>
<evidence type="ECO:0000256" key="3">
    <source>
        <dbReference type="ARBA" id="ARBA00022553"/>
    </source>
</evidence>
<keyword evidence="9" id="KW-0472">Membrane</keyword>
<keyword evidence="8" id="KW-0902">Two-component regulatory system</keyword>
<keyword evidence="7" id="KW-0067">ATP-binding</keyword>
<dbReference type="RefSeq" id="WP_132372377.1">
    <property type="nucleotide sequence ID" value="NZ_SMAN01000017.1"/>
</dbReference>
<dbReference type="Proteomes" id="UP000294650">
    <property type="component" value="Unassembled WGS sequence"/>
</dbReference>
<feature type="domain" description="Signal transduction histidine kinase subgroup 3 dimerisation and phosphoacceptor" evidence="10">
    <location>
        <begin position="175"/>
        <end position="235"/>
    </location>
</feature>
<comment type="caution">
    <text evidence="11">The sequence shown here is derived from an EMBL/GenBank/DDBJ whole genome shotgun (WGS) entry which is preliminary data.</text>
</comment>
<keyword evidence="3" id="KW-0597">Phosphoprotein</keyword>
<reference evidence="11 12" key="1">
    <citation type="submission" date="2019-03" db="EMBL/GenBank/DDBJ databases">
        <title>Genomic Encyclopedia of Type Strains, Phase IV (KMG-IV): sequencing the most valuable type-strain genomes for metagenomic binning, comparative biology and taxonomic classification.</title>
        <authorList>
            <person name="Goeker M."/>
        </authorList>
    </citation>
    <scope>NUCLEOTIDE SEQUENCE [LARGE SCALE GENOMIC DNA]</scope>
    <source>
        <strain evidence="11 12">DSM 25894</strain>
    </source>
</reference>
<keyword evidence="9" id="KW-0812">Transmembrane</keyword>
<evidence type="ECO:0000256" key="7">
    <source>
        <dbReference type="ARBA" id="ARBA00022840"/>
    </source>
</evidence>
<gene>
    <name evidence="11" type="ORF">EDD68_11720</name>
</gene>
<comment type="catalytic activity">
    <reaction evidence="1">
        <text>ATP + protein L-histidine = ADP + protein N-phospho-L-histidine.</text>
        <dbReference type="EC" id="2.7.13.3"/>
    </reaction>
</comment>
<dbReference type="Gene3D" id="1.20.5.1930">
    <property type="match status" value="1"/>
</dbReference>
<evidence type="ECO:0000259" key="10">
    <source>
        <dbReference type="Pfam" id="PF07730"/>
    </source>
</evidence>
<feature type="transmembrane region" description="Helical" evidence="9">
    <location>
        <begin position="97"/>
        <end position="114"/>
    </location>
</feature>
<dbReference type="GO" id="GO:0000155">
    <property type="term" value="F:phosphorelay sensor kinase activity"/>
    <property type="evidence" value="ECO:0007669"/>
    <property type="project" value="InterPro"/>
</dbReference>
<dbReference type="GO" id="GO:0016020">
    <property type="term" value="C:membrane"/>
    <property type="evidence" value="ECO:0007669"/>
    <property type="project" value="InterPro"/>
</dbReference>
<evidence type="ECO:0000256" key="6">
    <source>
        <dbReference type="ARBA" id="ARBA00022777"/>
    </source>
</evidence>
<dbReference type="CDD" id="cd16917">
    <property type="entry name" value="HATPase_UhpB-NarQ-NarX-like"/>
    <property type="match status" value="1"/>
</dbReference>
<dbReference type="InterPro" id="IPR011712">
    <property type="entry name" value="Sig_transdc_His_kin_sub3_dim/P"/>
</dbReference>
<evidence type="ECO:0000256" key="5">
    <source>
        <dbReference type="ARBA" id="ARBA00022741"/>
    </source>
</evidence>
<dbReference type="SUPFAM" id="SSF55874">
    <property type="entry name" value="ATPase domain of HSP90 chaperone/DNA topoisomerase II/histidine kinase"/>
    <property type="match status" value="1"/>
</dbReference>
<dbReference type="EC" id="2.7.13.3" evidence="2"/>
<keyword evidence="9" id="KW-1133">Transmembrane helix</keyword>
<dbReference type="InterPro" id="IPR050482">
    <property type="entry name" value="Sensor_HK_TwoCompSys"/>
</dbReference>
<feature type="transmembrane region" description="Helical" evidence="9">
    <location>
        <begin position="5"/>
        <end position="23"/>
    </location>
</feature>
<dbReference type="InterPro" id="IPR036890">
    <property type="entry name" value="HATPase_C_sf"/>
</dbReference>
<evidence type="ECO:0000256" key="9">
    <source>
        <dbReference type="SAM" id="Phobius"/>
    </source>
</evidence>
<feature type="transmembrane region" description="Helical" evidence="9">
    <location>
        <begin position="29"/>
        <end position="45"/>
    </location>
</feature>
<dbReference type="Gene3D" id="3.30.565.10">
    <property type="entry name" value="Histidine kinase-like ATPase, C-terminal domain"/>
    <property type="match status" value="1"/>
</dbReference>
<keyword evidence="6 11" id="KW-0418">Kinase</keyword>
<feature type="transmembrane region" description="Helical" evidence="9">
    <location>
        <begin position="52"/>
        <end position="68"/>
    </location>
</feature>
<evidence type="ECO:0000256" key="8">
    <source>
        <dbReference type="ARBA" id="ARBA00023012"/>
    </source>
</evidence>
<dbReference type="OrthoDB" id="199946at2"/>
<evidence type="ECO:0000256" key="2">
    <source>
        <dbReference type="ARBA" id="ARBA00012438"/>
    </source>
</evidence>